<dbReference type="SUPFAM" id="SSF46689">
    <property type="entry name" value="Homeodomain-like"/>
    <property type="match status" value="1"/>
</dbReference>
<dbReference type="EMBL" id="SMKY01000079">
    <property type="protein sequence ID" value="TDD81350.1"/>
    <property type="molecule type" value="Genomic_DNA"/>
</dbReference>
<keyword evidence="6" id="KW-1185">Reference proteome</keyword>
<dbReference type="PROSITE" id="PS01124">
    <property type="entry name" value="HTH_ARAC_FAMILY_2"/>
    <property type="match status" value="1"/>
</dbReference>
<organism evidence="5 6">
    <name type="scientific">Actinomadura darangshiensis</name>
    <dbReference type="NCBI Taxonomy" id="705336"/>
    <lineage>
        <taxon>Bacteria</taxon>
        <taxon>Bacillati</taxon>
        <taxon>Actinomycetota</taxon>
        <taxon>Actinomycetes</taxon>
        <taxon>Streptosporangiales</taxon>
        <taxon>Thermomonosporaceae</taxon>
        <taxon>Actinomadura</taxon>
    </lineage>
</organism>
<dbReference type="RefSeq" id="WP_132198757.1">
    <property type="nucleotide sequence ID" value="NZ_SMKY01000079.1"/>
</dbReference>
<dbReference type="GO" id="GO:0005829">
    <property type="term" value="C:cytosol"/>
    <property type="evidence" value="ECO:0007669"/>
    <property type="project" value="TreeGrafter"/>
</dbReference>
<dbReference type="Proteomes" id="UP000295578">
    <property type="component" value="Unassembled WGS sequence"/>
</dbReference>
<dbReference type="OrthoDB" id="5241536at2"/>
<dbReference type="InterPro" id="IPR018060">
    <property type="entry name" value="HTH_AraC"/>
</dbReference>
<dbReference type="PANTHER" id="PTHR47894">
    <property type="entry name" value="HTH-TYPE TRANSCRIPTIONAL REGULATOR GADX"/>
    <property type="match status" value="1"/>
</dbReference>
<feature type="domain" description="HTH araC/xylS-type" evidence="4">
    <location>
        <begin position="237"/>
        <end position="334"/>
    </location>
</feature>
<dbReference type="GO" id="GO:0003700">
    <property type="term" value="F:DNA-binding transcription factor activity"/>
    <property type="evidence" value="ECO:0007669"/>
    <property type="project" value="InterPro"/>
</dbReference>
<protein>
    <submittedName>
        <fullName evidence="5">AraC family transcriptional regulator</fullName>
    </submittedName>
</protein>
<dbReference type="GO" id="GO:0000976">
    <property type="term" value="F:transcription cis-regulatory region binding"/>
    <property type="evidence" value="ECO:0007669"/>
    <property type="project" value="TreeGrafter"/>
</dbReference>
<dbReference type="InterPro" id="IPR032687">
    <property type="entry name" value="AraC-type_N"/>
</dbReference>
<keyword evidence="1" id="KW-0805">Transcription regulation</keyword>
<proteinExistence type="predicted"/>
<evidence type="ECO:0000256" key="3">
    <source>
        <dbReference type="ARBA" id="ARBA00023163"/>
    </source>
</evidence>
<evidence type="ECO:0000313" key="6">
    <source>
        <dbReference type="Proteomes" id="UP000295578"/>
    </source>
</evidence>
<keyword evidence="3" id="KW-0804">Transcription</keyword>
<dbReference type="PROSITE" id="PS00041">
    <property type="entry name" value="HTH_ARAC_FAMILY_1"/>
    <property type="match status" value="1"/>
</dbReference>
<dbReference type="InterPro" id="IPR009057">
    <property type="entry name" value="Homeodomain-like_sf"/>
</dbReference>
<dbReference type="Pfam" id="PF12625">
    <property type="entry name" value="Arabinose_bd"/>
    <property type="match status" value="1"/>
</dbReference>
<evidence type="ECO:0000259" key="4">
    <source>
        <dbReference type="PROSITE" id="PS01124"/>
    </source>
</evidence>
<gene>
    <name evidence="5" type="ORF">E1293_18955</name>
</gene>
<comment type="caution">
    <text evidence="5">The sequence shown here is derived from an EMBL/GenBank/DDBJ whole genome shotgun (WGS) entry which is preliminary data.</text>
</comment>
<dbReference type="PANTHER" id="PTHR47894:SF1">
    <property type="entry name" value="HTH-TYPE TRANSCRIPTIONAL REGULATOR VQSM"/>
    <property type="match status" value="1"/>
</dbReference>
<accession>A0A4R5B9M4</accession>
<dbReference type="Gene3D" id="1.10.10.60">
    <property type="entry name" value="Homeodomain-like"/>
    <property type="match status" value="1"/>
</dbReference>
<evidence type="ECO:0000256" key="2">
    <source>
        <dbReference type="ARBA" id="ARBA00023125"/>
    </source>
</evidence>
<evidence type="ECO:0000256" key="1">
    <source>
        <dbReference type="ARBA" id="ARBA00023015"/>
    </source>
</evidence>
<dbReference type="SMART" id="SM00342">
    <property type="entry name" value="HTH_ARAC"/>
    <property type="match status" value="1"/>
</dbReference>
<reference evidence="5 6" key="1">
    <citation type="submission" date="2019-03" db="EMBL/GenBank/DDBJ databases">
        <title>Draft genome sequences of novel Actinobacteria.</title>
        <authorList>
            <person name="Sahin N."/>
            <person name="Ay H."/>
            <person name="Saygin H."/>
        </authorList>
    </citation>
    <scope>NUCLEOTIDE SEQUENCE [LARGE SCALE GENOMIC DNA]</scope>
    <source>
        <strain evidence="5 6">DSM 45941</strain>
    </source>
</reference>
<dbReference type="Pfam" id="PF12833">
    <property type="entry name" value="HTH_18"/>
    <property type="match status" value="1"/>
</dbReference>
<dbReference type="AlphaFoldDB" id="A0A4R5B9M4"/>
<sequence>MRDPSVPRSAASARDLLELARAHGVEDEVALRGTSLTAAHFADPIAEIPGVAELRMIANVQAALPAVHDLGLQAGGRCRPDAVGMPGLLLLCSGSAGDALAAAARYQDLCYGIPRARVRRGSSVTTIEFALDGFPTELHAYLVDHACATLHAFSAPLGVKTPARRVELSQPRPRHAHRYERLFGTPAEFSRPVDRVTYDNSVLAQPMPQANTVVVPQLHGHCADLLKRRHAHVGAAGRVRAVLEQATGPPPPLPKVAEELRMSPRTVRRALTAEGTSFRALDAEVRMVRAMRDLDSPGMSIDATARQLGYATTSAFVQAFKRWTGHTPGGYRRRTRP</sequence>
<evidence type="ECO:0000313" key="5">
    <source>
        <dbReference type="EMBL" id="TDD81350.1"/>
    </source>
</evidence>
<dbReference type="InterPro" id="IPR018062">
    <property type="entry name" value="HTH_AraC-typ_CS"/>
</dbReference>
<name>A0A4R5B9M4_9ACTN</name>
<keyword evidence="2" id="KW-0238">DNA-binding</keyword>